<keyword evidence="3" id="KW-1185">Reference proteome</keyword>
<proteinExistence type="predicted"/>
<protein>
    <submittedName>
        <fullName evidence="2">Uncharacterized protein</fullName>
    </submittedName>
</protein>
<feature type="compositionally biased region" description="Basic and acidic residues" evidence="1">
    <location>
        <begin position="121"/>
        <end position="132"/>
    </location>
</feature>
<evidence type="ECO:0000256" key="1">
    <source>
        <dbReference type="SAM" id="MobiDB-lite"/>
    </source>
</evidence>
<organism evidence="2 3">
    <name type="scientific">Microbispora hainanensis</name>
    <dbReference type="NCBI Taxonomy" id="568844"/>
    <lineage>
        <taxon>Bacteria</taxon>
        <taxon>Bacillati</taxon>
        <taxon>Actinomycetota</taxon>
        <taxon>Actinomycetes</taxon>
        <taxon>Streptosporangiales</taxon>
        <taxon>Streptosporangiaceae</taxon>
        <taxon>Microbispora</taxon>
    </lineage>
</organism>
<dbReference type="RefSeq" id="WP_328709792.1">
    <property type="nucleotide sequence ID" value="NZ_CP108085.1"/>
</dbReference>
<reference evidence="2" key="1">
    <citation type="submission" date="2022-10" db="EMBL/GenBank/DDBJ databases">
        <title>The complete genomes of actinobacterial strains from the NBC collection.</title>
        <authorList>
            <person name="Joergensen T.S."/>
            <person name="Alvarez Arevalo M."/>
            <person name="Sterndorff E.B."/>
            <person name="Faurdal D."/>
            <person name="Vuksanovic O."/>
            <person name="Mourched A.-S."/>
            <person name="Charusanti P."/>
            <person name="Shaw S."/>
            <person name="Blin K."/>
            <person name="Weber T."/>
        </authorList>
    </citation>
    <scope>NUCLEOTIDE SEQUENCE</scope>
    <source>
        <strain evidence="2">NBC_00254</strain>
    </source>
</reference>
<gene>
    <name evidence="2" type="ORF">OG913_04395</name>
</gene>
<accession>A0ABZ1STD9</accession>
<dbReference type="EMBL" id="CP108085">
    <property type="protein sequence ID" value="WUP76270.1"/>
    <property type="molecule type" value="Genomic_DNA"/>
</dbReference>
<dbReference type="Proteomes" id="UP001432011">
    <property type="component" value="Chromosome"/>
</dbReference>
<evidence type="ECO:0000313" key="2">
    <source>
        <dbReference type="EMBL" id="WUP76270.1"/>
    </source>
</evidence>
<evidence type="ECO:0000313" key="3">
    <source>
        <dbReference type="Proteomes" id="UP001432011"/>
    </source>
</evidence>
<sequence length="132" mass="14625">MADRREPKLVTVVQKALASGPVPRDALLQAVQQAGLRRIDFGLLWETCVTHGIADLDGELWVPRGRAAPVAEGPPRQEPPGRTSSRDMRQRSCGVRRRRPIFPPSSRSHLSGPSPQAGPRWPRERPEHCATD</sequence>
<feature type="region of interest" description="Disordered" evidence="1">
    <location>
        <begin position="67"/>
        <end position="132"/>
    </location>
</feature>
<name>A0ABZ1STD9_9ACTN</name>